<evidence type="ECO:0000313" key="3">
    <source>
        <dbReference type="Proteomes" id="UP000230796"/>
    </source>
</evidence>
<feature type="domain" description="Glycosyltransferase 2-like" evidence="1">
    <location>
        <begin position="6"/>
        <end position="123"/>
    </location>
</feature>
<dbReference type="Gene3D" id="3.90.550.10">
    <property type="entry name" value="Spore Coat Polysaccharide Biosynthesis Protein SpsA, Chain A"/>
    <property type="match status" value="1"/>
</dbReference>
<dbReference type="InterPro" id="IPR001173">
    <property type="entry name" value="Glyco_trans_2-like"/>
</dbReference>
<dbReference type="Proteomes" id="UP000230796">
    <property type="component" value="Unassembled WGS sequence"/>
</dbReference>
<comment type="caution">
    <text evidence="2">The sequence shown here is derived from an EMBL/GenBank/DDBJ whole genome shotgun (WGS) entry which is preliminary data.</text>
</comment>
<sequence>MKPLVSIILVSYNTRDYTVKALKSAINSRGFKAGEIEVIMIDNNSPDDTVKFIKKNLPQVKVIANKDNRGFGGGNNQGADLAKGKYLLLLNPDAFLEPDSLRIMVGIMEKRQNVVSVGPQLHFADGSMQQSCGYLPTPFRVMAWMWWLDKIPLVKLLFATPYHVFDLDWHKKDRYPEWLMGACVLFRCDEFLSAGGFDEKIFMY</sequence>
<accession>A0A2H0VIP4</accession>
<evidence type="ECO:0000259" key="1">
    <source>
        <dbReference type="Pfam" id="PF00535"/>
    </source>
</evidence>
<gene>
    <name evidence="2" type="ORF">COT87_02040</name>
</gene>
<evidence type="ECO:0000313" key="2">
    <source>
        <dbReference type="EMBL" id="PIR98961.1"/>
    </source>
</evidence>
<dbReference type="AlphaFoldDB" id="A0A2H0VIP4"/>
<dbReference type="CDD" id="cd04186">
    <property type="entry name" value="GT_2_like_c"/>
    <property type="match status" value="1"/>
</dbReference>
<dbReference type="EMBL" id="PFAF01000041">
    <property type="protein sequence ID" value="PIR98961.1"/>
    <property type="molecule type" value="Genomic_DNA"/>
</dbReference>
<name>A0A2H0VIP4_9BACT</name>
<reference evidence="3" key="1">
    <citation type="submission" date="2017-09" db="EMBL/GenBank/DDBJ databases">
        <title>Depth-based differentiation of microbial function through sediment-hosted aquifers and enrichment of novel symbionts in the deep terrestrial subsurface.</title>
        <authorList>
            <person name="Probst A.J."/>
            <person name="Ladd B."/>
            <person name="Jarett J.K."/>
            <person name="Geller-Mcgrath D.E."/>
            <person name="Sieber C.M.K."/>
            <person name="Emerson J.B."/>
            <person name="Anantharaman K."/>
            <person name="Thomas B.C."/>
            <person name="Malmstrom R."/>
            <person name="Stieglmeier M."/>
            <person name="Klingl A."/>
            <person name="Woyke T."/>
            <person name="Ryan C.M."/>
            <person name="Banfield J.F."/>
        </authorList>
    </citation>
    <scope>NUCLEOTIDE SEQUENCE [LARGE SCALE GENOMIC DNA]</scope>
</reference>
<dbReference type="Pfam" id="PF00535">
    <property type="entry name" value="Glycos_transf_2"/>
    <property type="match status" value="1"/>
</dbReference>
<dbReference type="PANTHER" id="PTHR43179:SF7">
    <property type="entry name" value="RHAMNOSYLTRANSFERASE WBBL"/>
    <property type="match status" value="1"/>
</dbReference>
<feature type="non-terminal residue" evidence="2">
    <location>
        <position position="204"/>
    </location>
</feature>
<dbReference type="InterPro" id="IPR029044">
    <property type="entry name" value="Nucleotide-diphossugar_trans"/>
</dbReference>
<dbReference type="PANTHER" id="PTHR43179">
    <property type="entry name" value="RHAMNOSYLTRANSFERASE WBBL"/>
    <property type="match status" value="1"/>
</dbReference>
<organism evidence="2 3">
    <name type="scientific">Candidatus Collierbacteria bacterium CG10_big_fil_rev_8_21_14_0_10_44_9</name>
    <dbReference type="NCBI Taxonomy" id="1974535"/>
    <lineage>
        <taxon>Bacteria</taxon>
        <taxon>Candidatus Collieribacteriota</taxon>
    </lineage>
</organism>
<proteinExistence type="predicted"/>
<dbReference type="SUPFAM" id="SSF53448">
    <property type="entry name" value="Nucleotide-diphospho-sugar transferases"/>
    <property type="match status" value="1"/>
</dbReference>
<protein>
    <recommendedName>
        <fullName evidence="1">Glycosyltransferase 2-like domain-containing protein</fullName>
    </recommendedName>
</protein>